<sequence length="72" mass="7892">AAVHTDKVNPLKNKSATAENGSVHTDSVKAEPQESADEEEKPQRQEEEDKEELDIDLDLSTELSLTWGTSLG</sequence>
<keyword evidence="3" id="KW-1185">Reference proteome</keyword>
<proteinExistence type="predicted"/>
<gene>
    <name evidence="2" type="ORF">M9458_026944</name>
</gene>
<evidence type="ECO:0000256" key="1">
    <source>
        <dbReference type="SAM" id="MobiDB-lite"/>
    </source>
</evidence>
<feature type="non-terminal residue" evidence="2">
    <location>
        <position position="72"/>
    </location>
</feature>
<feature type="region of interest" description="Disordered" evidence="1">
    <location>
        <begin position="1"/>
        <end position="57"/>
    </location>
</feature>
<dbReference type="EMBL" id="JAMKFB020000013">
    <property type="protein sequence ID" value="KAL0178050.1"/>
    <property type="molecule type" value="Genomic_DNA"/>
</dbReference>
<dbReference type="Proteomes" id="UP001529510">
    <property type="component" value="Unassembled WGS sequence"/>
</dbReference>
<feature type="compositionally biased region" description="Acidic residues" evidence="1">
    <location>
        <begin position="48"/>
        <end position="57"/>
    </location>
</feature>
<accession>A0ABD0PVJ8</accession>
<feature type="non-terminal residue" evidence="2">
    <location>
        <position position="1"/>
    </location>
</feature>
<evidence type="ECO:0000313" key="2">
    <source>
        <dbReference type="EMBL" id="KAL0178050.1"/>
    </source>
</evidence>
<organism evidence="2 3">
    <name type="scientific">Cirrhinus mrigala</name>
    <name type="common">Mrigala</name>
    <dbReference type="NCBI Taxonomy" id="683832"/>
    <lineage>
        <taxon>Eukaryota</taxon>
        <taxon>Metazoa</taxon>
        <taxon>Chordata</taxon>
        <taxon>Craniata</taxon>
        <taxon>Vertebrata</taxon>
        <taxon>Euteleostomi</taxon>
        <taxon>Actinopterygii</taxon>
        <taxon>Neopterygii</taxon>
        <taxon>Teleostei</taxon>
        <taxon>Ostariophysi</taxon>
        <taxon>Cypriniformes</taxon>
        <taxon>Cyprinidae</taxon>
        <taxon>Labeoninae</taxon>
        <taxon>Labeonini</taxon>
        <taxon>Cirrhinus</taxon>
    </lineage>
</organism>
<dbReference type="AlphaFoldDB" id="A0ABD0PVJ8"/>
<reference evidence="2 3" key="1">
    <citation type="submission" date="2024-05" db="EMBL/GenBank/DDBJ databases">
        <title>Genome sequencing and assembly of Indian major carp, Cirrhinus mrigala (Hamilton, 1822).</title>
        <authorList>
            <person name="Mohindra V."/>
            <person name="Chowdhury L.M."/>
            <person name="Lal K."/>
            <person name="Jena J.K."/>
        </authorList>
    </citation>
    <scope>NUCLEOTIDE SEQUENCE [LARGE SCALE GENOMIC DNA]</scope>
    <source>
        <strain evidence="2">CM1030</strain>
        <tissue evidence="2">Blood</tissue>
    </source>
</reference>
<comment type="caution">
    <text evidence="2">The sequence shown here is derived from an EMBL/GenBank/DDBJ whole genome shotgun (WGS) entry which is preliminary data.</text>
</comment>
<evidence type="ECO:0000313" key="3">
    <source>
        <dbReference type="Proteomes" id="UP001529510"/>
    </source>
</evidence>
<protein>
    <submittedName>
        <fullName evidence="2">Uncharacterized protein</fullName>
    </submittedName>
</protein>
<feature type="compositionally biased region" description="Polar residues" evidence="1">
    <location>
        <begin position="12"/>
        <end position="25"/>
    </location>
</feature>
<name>A0ABD0PVJ8_CIRMR</name>